<dbReference type="InterPro" id="IPR013083">
    <property type="entry name" value="Znf_RING/FYVE/PHD"/>
</dbReference>
<dbReference type="STRING" id="691883.A0A058Z1F6"/>
<dbReference type="InterPro" id="IPR001965">
    <property type="entry name" value="Znf_PHD"/>
</dbReference>
<dbReference type="RefSeq" id="XP_009498230.1">
    <property type="nucleotide sequence ID" value="XM_009499955.1"/>
</dbReference>
<organism evidence="6">
    <name type="scientific">Fonticula alba</name>
    <name type="common">Slime mold</name>
    <dbReference type="NCBI Taxonomy" id="691883"/>
    <lineage>
        <taxon>Eukaryota</taxon>
        <taxon>Rotosphaerida</taxon>
        <taxon>Fonticulaceae</taxon>
        <taxon>Fonticula</taxon>
    </lineage>
</organism>
<dbReference type="InterPro" id="IPR011011">
    <property type="entry name" value="Znf_FYVE_PHD"/>
</dbReference>
<proteinExistence type="predicted"/>
<dbReference type="InterPro" id="IPR034732">
    <property type="entry name" value="EPHD"/>
</dbReference>
<evidence type="ECO:0000256" key="1">
    <source>
        <dbReference type="ARBA" id="ARBA00022723"/>
    </source>
</evidence>
<evidence type="ECO:0000256" key="4">
    <source>
        <dbReference type="SAM" id="MobiDB-lite"/>
    </source>
</evidence>
<dbReference type="PANTHER" id="PTHR13793">
    <property type="entry name" value="PHD FINGER PROTEINS"/>
    <property type="match status" value="1"/>
</dbReference>
<dbReference type="OrthoDB" id="20839at2759"/>
<evidence type="ECO:0000256" key="2">
    <source>
        <dbReference type="ARBA" id="ARBA00022771"/>
    </source>
</evidence>
<dbReference type="EMBL" id="KB932231">
    <property type="protein sequence ID" value="KCV67357.1"/>
    <property type="molecule type" value="Genomic_DNA"/>
</dbReference>
<dbReference type="GeneID" id="20530934"/>
<dbReference type="PANTHER" id="PTHR13793:SF160">
    <property type="entry name" value="PHD FINGER PROTEIN RHINOCEROS"/>
    <property type="match status" value="1"/>
</dbReference>
<keyword evidence="2" id="KW-0863">Zinc-finger</keyword>
<dbReference type="Pfam" id="PF13832">
    <property type="entry name" value="zf-HC5HC2H_2"/>
    <property type="match status" value="1"/>
</dbReference>
<dbReference type="eggNOG" id="KOG0954">
    <property type="taxonomic scope" value="Eukaryota"/>
</dbReference>
<dbReference type="SUPFAM" id="SSF57903">
    <property type="entry name" value="FYVE/PHD zinc finger"/>
    <property type="match status" value="1"/>
</dbReference>
<protein>
    <recommendedName>
        <fullName evidence="5">PHD-type domain-containing protein</fullName>
    </recommendedName>
</protein>
<feature type="compositionally biased region" description="Basic and acidic residues" evidence="4">
    <location>
        <begin position="74"/>
        <end position="83"/>
    </location>
</feature>
<feature type="domain" description="PHD-type" evidence="5">
    <location>
        <begin position="372"/>
        <end position="517"/>
    </location>
</feature>
<dbReference type="Proteomes" id="UP000030693">
    <property type="component" value="Unassembled WGS sequence"/>
</dbReference>
<feature type="region of interest" description="Disordered" evidence="4">
    <location>
        <begin position="1"/>
        <end position="125"/>
    </location>
</feature>
<keyword evidence="3" id="KW-0862">Zinc</keyword>
<dbReference type="InterPro" id="IPR050701">
    <property type="entry name" value="Histone_Mod_Regulator"/>
</dbReference>
<sequence>MDDHAAAGSATRRPSADPPPLLVERKSSRAASRQASDRLSRLYSMDDPTSYLEGMSPLPLWRGTSPPVEDEDCAYGKDLRHPMDSPSSRSGSKRPRHMVLSRVDSPDDQANRPLRPVELPGGTEASLNSPLMSWAMSHLEMCIFRGGQSGDLHPARLTVPKGPRHLQQPGPPASALLSPHSVMYDADEEDLVFLDHLNHLLGGLGRPMTVDLLEKVLFTFESVYNAHEELVLSMCLPYLPPVLADTTGFFQFPVAPGQPGVPDPFAQTDSLGLLPAHYVHARKADYDIAFHRALRGSRSSPESGSADGELDSLCDIALRCDACRDDAFDDTNELVVCESCGAVVHMTVPETGWLCKTCEAAPLLFSPVGPARPPCILCPPPRASSHHPAGGFCPMKQTPAGEWVHASCAMWVPPVGVESVRRMEPVVGVADIDPARFTAAALVCDLCGVSDPTRGATLQCTSSSCTAVMHVECAVNRSLAMVMSDSTNESSAESANLEGDGPQAGAVQKKVFCLRHTPTRLRRRSAASLEGVVLGTGPGGPGGVPGNRARLLWLERGALLRFDFASAMRAVLPAFGQAFTQLLGYSAPDWLGRPTACLGARTPLHRVLAHWYMRRGRTGGKPLPGSRAINVELPRHPVARHFPVRRLHRLTESLGRPDPTVGLPPPVAAPGGAPLTRRLVTARAALGAARSAVTSMLARAAGLPTGKPSTVGLAAARDLLVSRGLARGHSVVADTSCADGQSTSTRQSLDSLLGLEEDESGWLSLQPTNHPADPLHQGLPVALSDVRVWFGIVPYS</sequence>
<dbReference type="AlphaFoldDB" id="A0A058Z1F6"/>
<keyword evidence="7" id="KW-1185">Reference proteome</keyword>
<reference evidence="6" key="1">
    <citation type="submission" date="2013-04" db="EMBL/GenBank/DDBJ databases">
        <title>The Genome Sequence of Fonticula alba ATCC 38817.</title>
        <authorList>
            <consortium name="The Broad Institute Genomics Platform"/>
            <person name="Russ C."/>
            <person name="Cuomo C."/>
            <person name="Burger G."/>
            <person name="Gray M.W."/>
            <person name="Holland P.W.H."/>
            <person name="King N."/>
            <person name="Lang F.B.F."/>
            <person name="Roger A.J."/>
            <person name="Ruiz-Trillo I."/>
            <person name="Brown M."/>
            <person name="Walker B."/>
            <person name="Young S."/>
            <person name="Zeng Q."/>
            <person name="Gargeya S."/>
            <person name="Fitzgerald M."/>
            <person name="Haas B."/>
            <person name="Abouelleil A."/>
            <person name="Allen A.W."/>
            <person name="Alvarado L."/>
            <person name="Arachchi H.M."/>
            <person name="Berlin A.M."/>
            <person name="Chapman S.B."/>
            <person name="Gainer-Dewar J."/>
            <person name="Goldberg J."/>
            <person name="Griggs A."/>
            <person name="Gujja S."/>
            <person name="Hansen M."/>
            <person name="Howarth C."/>
            <person name="Imamovic A."/>
            <person name="Ireland A."/>
            <person name="Larimer J."/>
            <person name="McCowan C."/>
            <person name="Murphy C."/>
            <person name="Pearson M."/>
            <person name="Poon T.W."/>
            <person name="Priest M."/>
            <person name="Roberts A."/>
            <person name="Saif S."/>
            <person name="Shea T."/>
            <person name="Sisk P."/>
            <person name="Sykes S."/>
            <person name="Wortman J."/>
            <person name="Nusbaum C."/>
            <person name="Birren B."/>
        </authorList>
    </citation>
    <scope>NUCLEOTIDE SEQUENCE [LARGE SCALE GENOMIC DNA]</scope>
    <source>
        <strain evidence="6">ATCC 38817</strain>
    </source>
</reference>
<keyword evidence="1" id="KW-0479">Metal-binding</keyword>
<accession>A0A058Z1F6</accession>
<gene>
    <name evidence="6" type="ORF">H696_06209</name>
</gene>
<evidence type="ECO:0000256" key="3">
    <source>
        <dbReference type="ARBA" id="ARBA00022833"/>
    </source>
</evidence>
<name>A0A058Z1F6_FONAL</name>
<dbReference type="GO" id="GO:0006357">
    <property type="term" value="P:regulation of transcription by RNA polymerase II"/>
    <property type="evidence" value="ECO:0007669"/>
    <property type="project" value="TreeGrafter"/>
</dbReference>
<dbReference type="Gene3D" id="3.30.40.10">
    <property type="entry name" value="Zinc/RING finger domain, C3HC4 (zinc finger)"/>
    <property type="match status" value="2"/>
</dbReference>
<evidence type="ECO:0000313" key="7">
    <source>
        <dbReference type="Proteomes" id="UP000030693"/>
    </source>
</evidence>
<dbReference type="SMART" id="SM00249">
    <property type="entry name" value="PHD"/>
    <property type="match status" value="2"/>
</dbReference>
<evidence type="ECO:0000259" key="5">
    <source>
        <dbReference type="PROSITE" id="PS51805"/>
    </source>
</evidence>
<evidence type="ECO:0000313" key="6">
    <source>
        <dbReference type="EMBL" id="KCV67357.1"/>
    </source>
</evidence>
<dbReference type="GO" id="GO:0008270">
    <property type="term" value="F:zinc ion binding"/>
    <property type="evidence" value="ECO:0007669"/>
    <property type="project" value="UniProtKB-KW"/>
</dbReference>
<dbReference type="PROSITE" id="PS51805">
    <property type="entry name" value="EPHD"/>
    <property type="match status" value="1"/>
</dbReference>